<evidence type="ECO:0000256" key="13">
    <source>
        <dbReference type="ARBA" id="ARBA00023136"/>
    </source>
</evidence>
<dbReference type="GO" id="GO:0005507">
    <property type="term" value="F:copper ion binding"/>
    <property type="evidence" value="ECO:0007669"/>
    <property type="project" value="InterPro"/>
</dbReference>
<evidence type="ECO:0000259" key="20">
    <source>
        <dbReference type="PROSITE" id="PS50999"/>
    </source>
</evidence>
<evidence type="ECO:0000256" key="15">
    <source>
        <dbReference type="PROSITE-ProRule" id="PRU00433"/>
    </source>
</evidence>
<dbReference type="AlphaFoldDB" id="A0A8J7IQH1"/>
<evidence type="ECO:0000256" key="17">
    <source>
        <dbReference type="RuleBase" id="RU004024"/>
    </source>
</evidence>
<comment type="caution">
    <text evidence="22">The sequence shown here is derived from an EMBL/GenBank/DDBJ whole genome shotgun (WGS) entry which is preliminary data.</text>
</comment>
<keyword evidence="23" id="KW-1185">Reference proteome</keyword>
<evidence type="ECO:0000256" key="1">
    <source>
        <dbReference type="ARBA" id="ARBA00004141"/>
    </source>
</evidence>
<dbReference type="RefSeq" id="WP_199385025.1">
    <property type="nucleotide sequence ID" value="NZ_JAEMHM010000012.1"/>
</dbReference>
<keyword evidence="5 16" id="KW-0679">Respiratory chain</keyword>
<gene>
    <name evidence="22" type="primary">coxB</name>
    <name evidence="22" type="ORF">JFN93_15590</name>
</gene>
<comment type="subcellular location">
    <subcellularLocation>
        <location evidence="16">Cell membrane</location>
        <topology evidence="16">Multi-pass membrane protein</topology>
    </subcellularLocation>
    <subcellularLocation>
        <location evidence="1">Membrane</location>
        <topology evidence="1">Multi-pass membrane protein</topology>
    </subcellularLocation>
</comment>
<dbReference type="GO" id="GO:0020037">
    <property type="term" value="F:heme binding"/>
    <property type="evidence" value="ECO:0007669"/>
    <property type="project" value="InterPro"/>
</dbReference>
<dbReference type="InterPro" id="IPR045187">
    <property type="entry name" value="CcO_II"/>
</dbReference>
<dbReference type="NCBIfam" id="TIGR02866">
    <property type="entry name" value="CoxB"/>
    <property type="match status" value="1"/>
</dbReference>
<feature type="domain" description="Cytochrome oxidase subunit II transmembrane region profile" evidence="20">
    <location>
        <begin position="1"/>
        <end position="84"/>
    </location>
</feature>
<evidence type="ECO:0000256" key="8">
    <source>
        <dbReference type="ARBA" id="ARBA00022967"/>
    </source>
</evidence>
<comment type="catalytic activity">
    <reaction evidence="17">
        <text>4 Fe(II)-[cytochrome c] + O2 + 8 H(+)(in) = 4 Fe(III)-[cytochrome c] + 2 H2O + 4 H(+)(out)</text>
        <dbReference type="Rhea" id="RHEA:11436"/>
        <dbReference type="Rhea" id="RHEA-COMP:10350"/>
        <dbReference type="Rhea" id="RHEA-COMP:14399"/>
        <dbReference type="ChEBI" id="CHEBI:15377"/>
        <dbReference type="ChEBI" id="CHEBI:15378"/>
        <dbReference type="ChEBI" id="CHEBI:15379"/>
        <dbReference type="ChEBI" id="CHEBI:29033"/>
        <dbReference type="ChEBI" id="CHEBI:29034"/>
        <dbReference type="EC" id="7.1.1.9"/>
    </reaction>
</comment>
<keyword evidence="11 15" id="KW-0408">Iron</keyword>
<evidence type="ECO:0000313" key="23">
    <source>
        <dbReference type="Proteomes" id="UP000636888"/>
    </source>
</evidence>
<evidence type="ECO:0000256" key="7">
    <source>
        <dbReference type="ARBA" id="ARBA00022723"/>
    </source>
</evidence>
<keyword evidence="12 17" id="KW-0186">Copper</keyword>
<dbReference type="Pfam" id="PF00034">
    <property type="entry name" value="Cytochrom_C"/>
    <property type="match status" value="1"/>
</dbReference>
<evidence type="ECO:0000256" key="18">
    <source>
        <dbReference type="SAM" id="Phobius"/>
    </source>
</evidence>
<dbReference type="GO" id="GO:0016491">
    <property type="term" value="F:oxidoreductase activity"/>
    <property type="evidence" value="ECO:0007669"/>
    <property type="project" value="InterPro"/>
</dbReference>
<evidence type="ECO:0000313" key="22">
    <source>
        <dbReference type="EMBL" id="MBJ6726138.1"/>
    </source>
</evidence>
<comment type="function">
    <text evidence="14 17">Subunits I and II form the functional core of the enzyme complex. Electrons originating in cytochrome c are transferred via heme a and Cu(A) to the binuclear center formed by heme a3 and Cu(B).</text>
</comment>
<dbReference type="Gene3D" id="1.10.287.90">
    <property type="match status" value="1"/>
</dbReference>
<keyword evidence="13 18" id="KW-0472">Membrane</keyword>
<evidence type="ECO:0000256" key="2">
    <source>
        <dbReference type="ARBA" id="ARBA00007866"/>
    </source>
</evidence>
<dbReference type="PANTHER" id="PTHR22888:SF9">
    <property type="entry name" value="CYTOCHROME C OXIDASE SUBUNIT 2"/>
    <property type="match status" value="1"/>
</dbReference>
<dbReference type="InterPro" id="IPR002429">
    <property type="entry name" value="CcO_II-like_C"/>
</dbReference>
<dbReference type="EMBL" id="JAEMHM010000012">
    <property type="protein sequence ID" value="MBJ6726138.1"/>
    <property type="molecule type" value="Genomic_DNA"/>
</dbReference>
<dbReference type="InterPro" id="IPR014222">
    <property type="entry name" value="Cyt_c_oxidase_su2"/>
</dbReference>
<accession>A0A8J7IQH1</accession>
<dbReference type="CDD" id="cd13915">
    <property type="entry name" value="CuRO_HCO_II_like_2"/>
    <property type="match status" value="1"/>
</dbReference>
<evidence type="ECO:0000256" key="6">
    <source>
        <dbReference type="ARBA" id="ARBA00022692"/>
    </source>
</evidence>
<dbReference type="PROSITE" id="PS50857">
    <property type="entry name" value="COX2_CUA"/>
    <property type="match status" value="1"/>
</dbReference>
<evidence type="ECO:0000256" key="3">
    <source>
        <dbReference type="ARBA" id="ARBA00022448"/>
    </source>
</evidence>
<dbReference type="GO" id="GO:0005886">
    <property type="term" value="C:plasma membrane"/>
    <property type="evidence" value="ECO:0007669"/>
    <property type="project" value="UniProtKB-SubCell"/>
</dbReference>
<dbReference type="Pfam" id="PF02790">
    <property type="entry name" value="COX2_TM"/>
    <property type="match status" value="1"/>
</dbReference>
<evidence type="ECO:0000256" key="5">
    <source>
        <dbReference type="ARBA" id="ARBA00022660"/>
    </source>
</evidence>
<dbReference type="InterPro" id="IPR036909">
    <property type="entry name" value="Cyt_c-like_dom_sf"/>
</dbReference>
<comment type="cofactor">
    <cofactor evidence="17">
        <name>Cu cation</name>
        <dbReference type="ChEBI" id="CHEBI:23378"/>
    </cofactor>
    <text evidence="17">Binds a copper A center.</text>
</comment>
<dbReference type="PANTHER" id="PTHR22888">
    <property type="entry name" value="CYTOCHROME C OXIDASE, SUBUNIT II"/>
    <property type="match status" value="1"/>
</dbReference>
<dbReference type="Pfam" id="PF00116">
    <property type="entry name" value="COX2"/>
    <property type="match status" value="1"/>
</dbReference>
<keyword evidence="10 18" id="KW-1133">Transmembrane helix</keyword>
<feature type="domain" description="Cytochrome oxidase subunit II copper A binding" evidence="19">
    <location>
        <begin position="85"/>
        <end position="195"/>
    </location>
</feature>
<keyword evidence="8" id="KW-1278">Translocase</keyword>
<dbReference type="SUPFAM" id="SSF46626">
    <property type="entry name" value="Cytochrome c"/>
    <property type="match status" value="1"/>
</dbReference>
<feature type="domain" description="Cytochrome c" evidence="21">
    <location>
        <begin position="204"/>
        <end position="301"/>
    </location>
</feature>
<comment type="similarity">
    <text evidence="2 16">Belongs to the cytochrome c oxidase subunit 2 family.</text>
</comment>
<evidence type="ECO:0000256" key="14">
    <source>
        <dbReference type="ARBA" id="ARBA00024688"/>
    </source>
</evidence>
<dbReference type="SUPFAM" id="SSF81464">
    <property type="entry name" value="Cytochrome c oxidase subunit II-like, transmembrane region"/>
    <property type="match status" value="1"/>
</dbReference>
<dbReference type="Gene3D" id="2.60.40.420">
    <property type="entry name" value="Cupredoxins - blue copper proteins"/>
    <property type="match status" value="1"/>
</dbReference>
<evidence type="ECO:0000256" key="12">
    <source>
        <dbReference type="ARBA" id="ARBA00023008"/>
    </source>
</evidence>
<keyword evidence="7 15" id="KW-0479">Metal-binding</keyword>
<keyword evidence="4 15" id="KW-0349">Heme</keyword>
<dbReference type="GO" id="GO:0042773">
    <property type="term" value="P:ATP synthesis coupled electron transport"/>
    <property type="evidence" value="ECO:0007669"/>
    <property type="project" value="TreeGrafter"/>
</dbReference>
<evidence type="ECO:0000256" key="10">
    <source>
        <dbReference type="ARBA" id="ARBA00022989"/>
    </source>
</evidence>
<protein>
    <recommendedName>
        <fullName evidence="17">Cytochrome c oxidase subunit 2</fullName>
        <ecNumber evidence="17">7.1.1.9</ecNumber>
    </recommendedName>
</protein>
<evidence type="ECO:0000256" key="9">
    <source>
        <dbReference type="ARBA" id="ARBA00022982"/>
    </source>
</evidence>
<evidence type="ECO:0000256" key="11">
    <source>
        <dbReference type="ARBA" id="ARBA00023004"/>
    </source>
</evidence>
<dbReference type="Proteomes" id="UP000636888">
    <property type="component" value="Unassembled WGS sequence"/>
</dbReference>
<evidence type="ECO:0000259" key="19">
    <source>
        <dbReference type="PROSITE" id="PS50857"/>
    </source>
</evidence>
<dbReference type="PROSITE" id="PS00078">
    <property type="entry name" value="COX2"/>
    <property type="match status" value="1"/>
</dbReference>
<evidence type="ECO:0000256" key="4">
    <source>
        <dbReference type="ARBA" id="ARBA00022617"/>
    </source>
</evidence>
<feature type="transmembrane region" description="Helical" evidence="18">
    <location>
        <begin position="12"/>
        <end position="36"/>
    </location>
</feature>
<dbReference type="PROSITE" id="PS51007">
    <property type="entry name" value="CYTC"/>
    <property type="match status" value="1"/>
</dbReference>
<dbReference type="InterPro" id="IPR009056">
    <property type="entry name" value="Cyt_c-like_dom"/>
</dbReference>
<dbReference type="Gene3D" id="1.10.760.10">
    <property type="entry name" value="Cytochrome c-like domain"/>
    <property type="match status" value="1"/>
</dbReference>
<dbReference type="GO" id="GO:0004129">
    <property type="term" value="F:cytochrome-c oxidase activity"/>
    <property type="evidence" value="ECO:0007669"/>
    <property type="project" value="UniProtKB-EC"/>
</dbReference>
<evidence type="ECO:0000259" key="21">
    <source>
        <dbReference type="PROSITE" id="PS51007"/>
    </source>
</evidence>
<feature type="transmembrane region" description="Helical" evidence="18">
    <location>
        <begin position="56"/>
        <end position="74"/>
    </location>
</feature>
<proteinExistence type="inferred from homology"/>
<organism evidence="22 23">
    <name type="scientific">Geomesophilobacter sediminis</name>
    <dbReference type="NCBI Taxonomy" id="2798584"/>
    <lineage>
        <taxon>Bacteria</taxon>
        <taxon>Pseudomonadati</taxon>
        <taxon>Thermodesulfobacteriota</taxon>
        <taxon>Desulfuromonadia</taxon>
        <taxon>Geobacterales</taxon>
        <taxon>Geobacteraceae</taxon>
        <taxon>Geomesophilobacter</taxon>
    </lineage>
</organism>
<keyword evidence="6 16" id="KW-0812">Transmembrane</keyword>
<reference evidence="22" key="1">
    <citation type="submission" date="2020-12" db="EMBL/GenBank/DDBJ databases">
        <title>Geomonas sp. Red875, isolated from river sediment.</title>
        <authorList>
            <person name="Xu Z."/>
            <person name="Zhang Z."/>
            <person name="Masuda Y."/>
            <person name="Itoh H."/>
            <person name="Senoo K."/>
        </authorList>
    </citation>
    <scope>NUCLEOTIDE SEQUENCE</scope>
    <source>
        <strain evidence="22">Red875</strain>
    </source>
</reference>
<dbReference type="InterPro" id="IPR001505">
    <property type="entry name" value="Copper_CuA"/>
</dbReference>
<sequence length="301" mass="33209">MTTNQAIDPVFVFILGACLVLLIGITAAMITFVIRYRRSRAPEPTSQVEGSFWLEIVWTALPTVLVLVMFYYGWSGYLALRRVPPGALKVNATARMWSWNFRYENGKSSNKLMVPVGKPVVVLLESQDVIHGFYVPAFRVKRDVVPGMKNHVWFMAPKAGSFDLFCSQYCGKGHSAMITTIEAVPEAQFNHWLNEEKEEGKEKGHKLDGAKIAQEKGCLGCHSLDGTTGAGPSFKGIYGTKVKVTRDGKPMTVTVDDAYLRESITAPGAAIVDGFQPIMPTFGDLTPDEVGALVEYIEHVK</sequence>
<dbReference type="SUPFAM" id="SSF49503">
    <property type="entry name" value="Cupredoxins"/>
    <property type="match status" value="1"/>
</dbReference>
<evidence type="ECO:0000256" key="16">
    <source>
        <dbReference type="RuleBase" id="RU000456"/>
    </source>
</evidence>
<dbReference type="EC" id="7.1.1.9" evidence="17"/>
<dbReference type="PROSITE" id="PS50999">
    <property type="entry name" value="COX2_TM"/>
    <property type="match status" value="1"/>
</dbReference>
<name>A0A8J7IQH1_9BACT</name>
<dbReference type="InterPro" id="IPR008972">
    <property type="entry name" value="Cupredoxin"/>
</dbReference>
<keyword evidence="9 16" id="KW-0249">Electron transport</keyword>
<dbReference type="InterPro" id="IPR036257">
    <property type="entry name" value="Cyt_c_oxidase_su2_TM_sf"/>
</dbReference>
<dbReference type="InterPro" id="IPR011759">
    <property type="entry name" value="Cyt_c_oxidase_su2_TM_dom"/>
</dbReference>
<keyword evidence="3 16" id="KW-0813">Transport</keyword>